<name>F2EDB3_HORVV</name>
<sequence length="94" mass="10906">MIHSVLFSGAQHTRGIMMDTPAERGLRSLQPKGSMLINHYLLTQTYQGEYMVLILLHQTHLDALMMLRLLHQMHRGIHMVLKLTQPLEFQWLSG</sequence>
<dbReference type="EMBL" id="AK374138">
    <property type="protein sequence ID" value="BAK05335.1"/>
    <property type="molecule type" value="mRNA"/>
</dbReference>
<reference evidence="1" key="1">
    <citation type="journal article" date="2011" name="Plant Physiol.">
        <title>Comprehensive sequence analysis of 24,783 barley full-length cDNAs derived from 12 clone libraries.</title>
        <authorList>
            <person name="Matsumoto T."/>
            <person name="Tanaka T."/>
            <person name="Sakai H."/>
            <person name="Amano N."/>
            <person name="Kanamori H."/>
            <person name="Kurita K."/>
            <person name="Kikuta A."/>
            <person name="Kamiya K."/>
            <person name="Yamamoto M."/>
            <person name="Ikawa H."/>
            <person name="Fujii N."/>
            <person name="Hori K."/>
            <person name="Itoh T."/>
            <person name="Sato K."/>
        </authorList>
    </citation>
    <scope>NUCLEOTIDE SEQUENCE</scope>
    <source>
        <tissue evidence="1">Seed</tissue>
    </source>
</reference>
<evidence type="ECO:0000313" key="1">
    <source>
        <dbReference type="EMBL" id="BAK05335.1"/>
    </source>
</evidence>
<dbReference type="AlphaFoldDB" id="F2EDB3"/>
<organism evidence="1">
    <name type="scientific">Hordeum vulgare subsp. vulgare</name>
    <name type="common">Domesticated barley</name>
    <dbReference type="NCBI Taxonomy" id="112509"/>
    <lineage>
        <taxon>Eukaryota</taxon>
        <taxon>Viridiplantae</taxon>
        <taxon>Streptophyta</taxon>
        <taxon>Embryophyta</taxon>
        <taxon>Tracheophyta</taxon>
        <taxon>Spermatophyta</taxon>
        <taxon>Magnoliopsida</taxon>
        <taxon>Liliopsida</taxon>
        <taxon>Poales</taxon>
        <taxon>Poaceae</taxon>
        <taxon>BOP clade</taxon>
        <taxon>Pooideae</taxon>
        <taxon>Triticodae</taxon>
        <taxon>Triticeae</taxon>
        <taxon>Hordeinae</taxon>
        <taxon>Hordeum</taxon>
    </lineage>
</organism>
<proteinExistence type="evidence at transcript level"/>
<protein>
    <submittedName>
        <fullName evidence="1">Predicted protein</fullName>
    </submittedName>
</protein>
<accession>F2EDB3</accession>